<accession>B7KGV5</accession>
<protein>
    <recommendedName>
        <fullName evidence="3">Host attachment protein</fullName>
    </recommendedName>
</protein>
<dbReference type="RefSeq" id="WP_015957022.1">
    <property type="nucleotide sequence ID" value="NC_011729.1"/>
</dbReference>
<dbReference type="EMBL" id="CP001291">
    <property type="protein sequence ID" value="ACK73442.1"/>
    <property type="molecule type" value="Genomic_DNA"/>
</dbReference>
<dbReference type="OrthoDB" id="329419at2"/>
<reference evidence="2" key="1">
    <citation type="journal article" date="2011" name="MBio">
        <title>Novel metabolic attributes of the genus Cyanothece, comprising a group of unicellular nitrogen-fixing Cyanobacteria.</title>
        <authorList>
            <person name="Bandyopadhyay A."/>
            <person name="Elvitigala T."/>
            <person name="Welsh E."/>
            <person name="Stockel J."/>
            <person name="Liberton M."/>
            <person name="Min H."/>
            <person name="Sherman L.A."/>
            <person name="Pakrasi H.B."/>
        </authorList>
    </citation>
    <scope>NUCLEOTIDE SEQUENCE [LARGE SCALE GENOMIC DNA]</scope>
    <source>
        <strain evidence="2">PCC 7424</strain>
    </source>
</reference>
<dbReference type="HOGENOM" id="CLU_1625053_0_0_3"/>
<evidence type="ECO:0000313" key="1">
    <source>
        <dbReference type="EMBL" id="ACK73442.1"/>
    </source>
</evidence>
<gene>
    <name evidence="1" type="ordered locus">PCC7424_5091</name>
</gene>
<dbReference type="eggNOG" id="COG5622">
    <property type="taxonomic scope" value="Bacteria"/>
</dbReference>
<sequence>MNQFVVAVIDGTRARFFTLEPAESPEYQSGPNLIERDCLTNTTNETQGRDLWANTKTGRNRGAGSQAHGYDDHRQKHLNEFERSFAKEIVNKIIHLSHDYHAQEVIVVAEPKILGLVREFITSQVPKTLKVQELPKDLCKLKALEIHEYLSDKKMLPRRQIVAR</sequence>
<evidence type="ECO:0008006" key="3">
    <source>
        <dbReference type="Google" id="ProtNLM"/>
    </source>
</evidence>
<organism evidence="1 2">
    <name type="scientific">Gloeothece citriformis (strain PCC 7424)</name>
    <name type="common">Cyanothece sp. (strain PCC 7424)</name>
    <dbReference type="NCBI Taxonomy" id="65393"/>
    <lineage>
        <taxon>Bacteria</taxon>
        <taxon>Bacillati</taxon>
        <taxon>Cyanobacteriota</taxon>
        <taxon>Cyanophyceae</taxon>
        <taxon>Oscillatoriophycideae</taxon>
        <taxon>Chroococcales</taxon>
        <taxon>Aphanothecaceae</taxon>
        <taxon>Gloeothece</taxon>
        <taxon>Gloeothece citriformis</taxon>
    </lineage>
</organism>
<evidence type="ECO:0000313" key="2">
    <source>
        <dbReference type="Proteomes" id="UP000002384"/>
    </source>
</evidence>
<name>B7KGV5_GLOC7</name>
<dbReference type="KEGG" id="cyc:PCC7424_5091"/>
<dbReference type="Pfam" id="PF10116">
    <property type="entry name" value="Host_attach"/>
    <property type="match status" value="1"/>
</dbReference>
<proteinExistence type="predicted"/>
<keyword evidence="2" id="KW-1185">Reference proteome</keyword>
<dbReference type="AlphaFoldDB" id="B7KGV5"/>
<dbReference type="InterPro" id="IPR019291">
    <property type="entry name" value="Host_attachment_protein"/>
</dbReference>
<dbReference type="Proteomes" id="UP000002384">
    <property type="component" value="Chromosome"/>
</dbReference>
<dbReference type="STRING" id="65393.PCC7424_5091"/>